<organism evidence="1 2">
    <name type="scientific">Aspergillus candidus</name>
    <dbReference type="NCBI Taxonomy" id="41067"/>
    <lineage>
        <taxon>Eukaryota</taxon>
        <taxon>Fungi</taxon>
        <taxon>Dikarya</taxon>
        <taxon>Ascomycota</taxon>
        <taxon>Pezizomycotina</taxon>
        <taxon>Eurotiomycetes</taxon>
        <taxon>Eurotiomycetidae</taxon>
        <taxon>Eurotiales</taxon>
        <taxon>Aspergillaceae</taxon>
        <taxon>Aspergillus</taxon>
        <taxon>Aspergillus subgen. Circumdati</taxon>
    </lineage>
</organism>
<dbReference type="Proteomes" id="UP000234585">
    <property type="component" value="Unassembled WGS sequence"/>
</dbReference>
<proteinExistence type="predicted"/>
<evidence type="ECO:0000313" key="2">
    <source>
        <dbReference type="Proteomes" id="UP000234585"/>
    </source>
</evidence>
<gene>
    <name evidence="1" type="ORF">BDW47DRAFT_64632</name>
</gene>
<accession>A0A2I2F3Q9</accession>
<name>A0A2I2F3Q9_ASPCN</name>
<dbReference type="AlphaFoldDB" id="A0A2I2F3Q9"/>
<sequence length="68" mass="7672">MARWELGEACCPSVFYCCHDLDRMCMTSCPKEPLPSSTPDNPYRDRKCPCGWINPSPFGLGWDLGCIL</sequence>
<evidence type="ECO:0000313" key="1">
    <source>
        <dbReference type="EMBL" id="PLB35265.1"/>
    </source>
</evidence>
<dbReference type="RefSeq" id="XP_024669277.1">
    <property type="nucleotide sequence ID" value="XM_024819517.1"/>
</dbReference>
<reference evidence="1 2" key="1">
    <citation type="submission" date="2017-12" db="EMBL/GenBank/DDBJ databases">
        <authorList>
            <consortium name="DOE Joint Genome Institute"/>
            <person name="Haridas S."/>
            <person name="Kjaerbolling I."/>
            <person name="Vesth T.C."/>
            <person name="Frisvad J.C."/>
            <person name="Nybo J.L."/>
            <person name="Theobald S."/>
            <person name="Kuo A."/>
            <person name="Bowyer P."/>
            <person name="Matsuda Y."/>
            <person name="Mondo S."/>
            <person name="Lyhne E.K."/>
            <person name="Kogle M.E."/>
            <person name="Clum A."/>
            <person name="Lipzen A."/>
            <person name="Salamov A."/>
            <person name="Ngan C.Y."/>
            <person name="Daum C."/>
            <person name="Chiniquy J."/>
            <person name="Barry K."/>
            <person name="LaButti K."/>
            <person name="Simmons B.A."/>
            <person name="Magnuson J.K."/>
            <person name="Mortensen U.H."/>
            <person name="Larsen T.O."/>
            <person name="Grigoriev I.V."/>
            <person name="Baker S.E."/>
            <person name="Andersen M.R."/>
            <person name="Nordberg H.P."/>
            <person name="Cantor M.N."/>
            <person name="Hua S.X."/>
        </authorList>
    </citation>
    <scope>NUCLEOTIDE SEQUENCE [LARGE SCALE GENOMIC DNA]</scope>
    <source>
        <strain evidence="1 2">CBS 102.13</strain>
    </source>
</reference>
<dbReference type="EMBL" id="KZ559165">
    <property type="protein sequence ID" value="PLB35265.1"/>
    <property type="molecule type" value="Genomic_DNA"/>
</dbReference>
<keyword evidence="2" id="KW-1185">Reference proteome</keyword>
<protein>
    <submittedName>
        <fullName evidence="1">Uncharacterized protein</fullName>
    </submittedName>
</protein>
<dbReference type="GeneID" id="36526677"/>